<keyword evidence="1" id="KW-1133">Transmembrane helix</keyword>
<sequence>MRLRTDIMIGNLQEKMRGIGEGSTIMMNSTQAKLKAVGADEMMNNLVEKLKQLFMMLENFGLFLIGRLDDAFPPETRKERLQYWLRVGAPFVVAGLVILVLYWCFSRCIRCCCGVKAVKMMKAPGANFRIPRHVFVANPKGYFRALHAGKVKF</sequence>
<dbReference type="Gramene" id="CDP00468">
    <property type="protein sequence ID" value="CDP00468"/>
    <property type="gene ID" value="GSCOC_T00032417001"/>
</dbReference>
<dbReference type="AlphaFoldDB" id="A0A068TYN6"/>
<accession>A0A068TYN6</accession>
<proteinExistence type="predicted"/>
<reference evidence="3" key="1">
    <citation type="journal article" date="2014" name="Science">
        <title>The coffee genome provides insight into the convergent evolution of caffeine biosynthesis.</title>
        <authorList>
            <person name="Denoeud F."/>
            <person name="Carretero-Paulet L."/>
            <person name="Dereeper A."/>
            <person name="Droc G."/>
            <person name="Guyot R."/>
            <person name="Pietrella M."/>
            <person name="Zheng C."/>
            <person name="Alberti A."/>
            <person name="Anthony F."/>
            <person name="Aprea G."/>
            <person name="Aury J.M."/>
            <person name="Bento P."/>
            <person name="Bernard M."/>
            <person name="Bocs S."/>
            <person name="Campa C."/>
            <person name="Cenci A."/>
            <person name="Combes M.C."/>
            <person name="Crouzillat D."/>
            <person name="Da Silva C."/>
            <person name="Daddiego L."/>
            <person name="De Bellis F."/>
            <person name="Dussert S."/>
            <person name="Garsmeur O."/>
            <person name="Gayraud T."/>
            <person name="Guignon V."/>
            <person name="Jahn K."/>
            <person name="Jamilloux V."/>
            <person name="Joet T."/>
            <person name="Labadie K."/>
            <person name="Lan T."/>
            <person name="Leclercq J."/>
            <person name="Lepelley M."/>
            <person name="Leroy T."/>
            <person name="Li L.T."/>
            <person name="Librado P."/>
            <person name="Lopez L."/>
            <person name="Munoz A."/>
            <person name="Noel B."/>
            <person name="Pallavicini A."/>
            <person name="Perrotta G."/>
            <person name="Poncet V."/>
            <person name="Pot D."/>
            <person name="Priyono X."/>
            <person name="Rigoreau M."/>
            <person name="Rouard M."/>
            <person name="Rozas J."/>
            <person name="Tranchant-Dubreuil C."/>
            <person name="VanBuren R."/>
            <person name="Zhang Q."/>
            <person name="Andrade A.C."/>
            <person name="Argout X."/>
            <person name="Bertrand B."/>
            <person name="de Kochko A."/>
            <person name="Graziosi G."/>
            <person name="Henry R.J."/>
            <person name="Jayarama X."/>
            <person name="Ming R."/>
            <person name="Nagai C."/>
            <person name="Rounsley S."/>
            <person name="Sankoff D."/>
            <person name="Giuliano G."/>
            <person name="Albert V.A."/>
            <person name="Wincker P."/>
            <person name="Lashermes P."/>
        </authorList>
    </citation>
    <scope>NUCLEOTIDE SEQUENCE [LARGE SCALE GENOMIC DNA]</scope>
    <source>
        <strain evidence="3">cv. DH200-94</strain>
    </source>
</reference>
<dbReference type="InParanoid" id="A0A068TYN6"/>
<dbReference type="PANTHER" id="PTHR33333:SF46">
    <property type="entry name" value="LOW QUALITY PROTEIN: GLYCINE-RICH PROTEIN DOT1"/>
    <property type="match status" value="1"/>
</dbReference>
<name>A0A068TYN6_COFCA</name>
<dbReference type="EMBL" id="HG739089">
    <property type="protein sequence ID" value="CDP00468.1"/>
    <property type="molecule type" value="Genomic_DNA"/>
</dbReference>
<keyword evidence="1" id="KW-0812">Transmembrane</keyword>
<dbReference type="OMA" id="EGSTIMM"/>
<dbReference type="STRING" id="49390.A0A068TYN6"/>
<protein>
    <submittedName>
        <fullName evidence="2">Uncharacterized protein</fullName>
    </submittedName>
</protein>
<organism evidence="2 3">
    <name type="scientific">Coffea canephora</name>
    <name type="common">Robusta coffee</name>
    <dbReference type="NCBI Taxonomy" id="49390"/>
    <lineage>
        <taxon>Eukaryota</taxon>
        <taxon>Viridiplantae</taxon>
        <taxon>Streptophyta</taxon>
        <taxon>Embryophyta</taxon>
        <taxon>Tracheophyta</taxon>
        <taxon>Spermatophyta</taxon>
        <taxon>Magnoliopsida</taxon>
        <taxon>eudicotyledons</taxon>
        <taxon>Gunneridae</taxon>
        <taxon>Pentapetalae</taxon>
        <taxon>asterids</taxon>
        <taxon>lamiids</taxon>
        <taxon>Gentianales</taxon>
        <taxon>Rubiaceae</taxon>
        <taxon>Ixoroideae</taxon>
        <taxon>Gardenieae complex</taxon>
        <taxon>Bertiereae - Coffeeae clade</taxon>
        <taxon>Coffeeae</taxon>
        <taxon>Coffea</taxon>
    </lineage>
</organism>
<dbReference type="Proteomes" id="UP000295252">
    <property type="component" value="Chromosome III"/>
</dbReference>
<dbReference type="OrthoDB" id="1650029at2759"/>
<evidence type="ECO:0000313" key="2">
    <source>
        <dbReference type="EMBL" id="CDP00468.1"/>
    </source>
</evidence>
<evidence type="ECO:0000256" key="1">
    <source>
        <dbReference type="SAM" id="Phobius"/>
    </source>
</evidence>
<dbReference type="PhylomeDB" id="A0A068TYN6"/>
<keyword evidence="1" id="KW-0472">Membrane</keyword>
<keyword evidence="3" id="KW-1185">Reference proteome</keyword>
<dbReference type="InterPro" id="IPR039926">
    <property type="entry name" value="Egg_app_1"/>
</dbReference>
<gene>
    <name evidence="2" type="ORF">GSCOC_T00032417001</name>
</gene>
<feature type="transmembrane region" description="Helical" evidence="1">
    <location>
        <begin position="83"/>
        <end position="103"/>
    </location>
</feature>
<dbReference type="PANTHER" id="PTHR33333">
    <property type="entry name" value="ERYTHROCYTE MEMBRANE PROTEIN 1-LIKE"/>
    <property type="match status" value="1"/>
</dbReference>
<evidence type="ECO:0000313" key="3">
    <source>
        <dbReference type="Proteomes" id="UP000295252"/>
    </source>
</evidence>